<comment type="caution">
    <text evidence="2">The sequence shown here is derived from an EMBL/GenBank/DDBJ whole genome shotgun (WGS) entry which is preliminary data.</text>
</comment>
<organism evidence="2 3">
    <name type="scientific">Araneus ventricosus</name>
    <name type="common">Orbweaver spider</name>
    <name type="synonym">Epeira ventricosa</name>
    <dbReference type="NCBI Taxonomy" id="182803"/>
    <lineage>
        <taxon>Eukaryota</taxon>
        <taxon>Metazoa</taxon>
        <taxon>Ecdysozoa</taxon>
        <taxon>Arthropoda</taxon>
        <taxon>Chelicerata</taxon>
        <taxon>Arachnida</taxon>
        <taxon>Araneae</taxon>
        <taxon>Araneomorphae</taxon>
        <taxon>Entelegynae</taxon>
        <taxon>Araneoidea</taxon>
        <taxon>Araneidae</taxon>
        <taxon>Araneus</taxon>
    </lineage>
</organism>
<evidence type="ECO:0000313" key="2">
    <source>
        <dbReference type="EMBL" id="GBM83163.1"/>
    </source>
</evidence>
<dbReference type="InterPro" id="IPR002492">
    <property type="entry name" value="Transposase_Tc1-like"/>
</dbReference>
<dbReference type="GO" id="GO:0006313">
    <property type="term" value="P:DNA transposition"/>
    <property type="evidence" value="ECO:0007669"/>
    <property type="project" value="InterPro"/>
</dbReference>
<dbReference type="GO" id="GO:0015074">
    <property type="term" value="P:DNA integration"/>
    <property type="evidence" value="ECO:0007669"/>
    <property type="project" value="InterPro"/>
</dbReference>
<dbReference type="AlphaFoldDB" id="A0A4Y2IZ39"/>
<sequence>MGHADSEIVRELGISRSRVSRLYRENTDGGKKSSDRPNYKGQLALNERGVRRFSHIVRNLRSQTLAQINTQLNQGASRTVSKRTVQRSLHRMGFGSRWPKRVPLLNACHRAARLSGAREHREWTLEDCKRVAWSAVADFYSIRSQSVCDETGVSRKCPFKKLNKVNVSKTHLVAVDDATSRTRPIQCPGKVSCKLVESIRVCLLKCAGTGTENGDTQTQEEHSAFLEECGIALRMCDNSL</sequence>
<dbReference type="GO" id="GO:0003677">
    <property type="term" value="F:DNA binding"/>
    <property type="evidence" value="ECO:0007669"/>
    <property type="project" value="InterPro"/>
</dbReference>
<gene>
    <name evidence="2" type="ORF">AVEN_43663_1</name>
</gene>
<dbReference type="OrthoDB" id="6432984at2759"/>
<dbReference type="Pfam" id="PF01498">
    <property type="entry name" value="HTH_Tnp_Tc3_2"/>
    <property type="match status" value="1"/>
</dbReference>
<reference evidence="2 3" key="1">
    <citation type="journal article" date="2019" name="Sci. Rep.">
        <title>Orb-weaving spider Araneus ventricosus genome elucidates the spidroin gene catalogue.</title>
        <authorList>
            <person name="Kono N."/>
            <person name="Nakamura H."/>
            <person name="Ohtoshi R."/>
            <person name="Moran D.A.P."/>
            <person name="Shinohara A."/>
            <person name="Yoshida Y."/>
            <person name="Fujiwara M."/>
            <person name="Mori M."/>
            <person name="Tomita M."/>
            <person name="Arakawa K."/>
        </authorList>
    </citation>
    <scope>NUCLEOTIDE SEQUENCE [LARGE SCALE GENOMIC DNA]</scope>
</reference>
<protein>
    <recommendedName>
        <fullName evidence="1">Transposase Tc1-like domain-containing protein</fullName>
    </recommendedName>
</protein>
<evidence type="ECO:0000313" key="3">
    <source>
        <dbReference type="Proteomes" id="UP000499080"/>
    </source>
</evidence>
<proteinExistence type="predicted"/>
<name>A0A4Y2IZ39_ARAVE</name>
<evidence type="ECO:0000259" key="1">
    <source>
        <dbReference type="Pfam" id="PF01498"/>
    </source>
</evidence>
<keyword evidence="3" id="KW-1185">Reference proteome</keyword>
<accession>A0A4Y2IZ39</accession>
<dbReference type="Proteomes" id="UP000499080">
    <property type="component" value="Unassembled WGS sequence"/>
</dbReference>
<dbReference type="EMBL" id="BGPR01003061">
    <property type="protein sequence ID" value="GBM83163.1"/>
    <property type="molecule type" value="Genomic_DNA"/>
</dbReference>
<feature type="domain" description="Transposase Tc1-like" evidence="1">
    <location>
        <begin position="51"/>
        <end position="121"/>
    </location>
</feature>